<evidence type="ECO:0000256" key="1">
    <source>
        <dbReference type="SAM" id="MobiDB-lite"/>
    </source>
</evidence>
<organism evidence="3 4">
    <name type="scientific">Apiospora arundinis</name>
    <dbReference type="NCBI Taxonomy" id="335852"/>
    <lineage>
        <taxon>Eukaryota</taxon>
        <taxon>Fungi</taxon>
        <taxon>Dikarya</taxon>
        <taxon>Ascomycota</taxon>
        <taxon>Pezizomycotina</taxon>
        <taxon>Sordariomycetes</taxon>
        <taxon>Xylariomycetidae</taxon>
        <taxon>Amphisphaeriales</taxon>
        <taxon>Apiosporaceae</taxon>
        <taxon>Apiospora</taxon>
    </lineage>
</organism>
<feature type="compositionally biased region" description="Basic and acidic residues" evidence="1">
    <location>
        <begin position="345"/>
        <end position="354"/>
    </location>
</feature>
<feature type="compositionally biased region" description="Polar residues" evidence="1">
    <location>
        <begin position="325"/>
        <end position="343"/>
    </location>
</feature>
<dbReference type="Pfam" id="PF13919">
    <property type="entry name" value="ASXH"/>
    <property type="match status" value="1"/>
</dbReference>
<feature type="region of interest" description="Disordered" evidence="1">
    <location>
        <begin position="48"/>
        <end position="69"/>
    </location>
</feature>
<gene>
    <name evidence="3" type="ORF">PGQ11_012090</name>
</gene>
<protein>
    <submittedName>
        <fullName evidence="3">Asx homology domain-containing protein</fullName>
    </submittedName>
</protein>
<dbReference type="EMBL" id="JAPCWZ010000007">
    <property type="protein sequence ID" value="KAK8856178.1"/>
    <property type="molecule type" value="Genomic_DNA"/>
</dbReference>
<evidence type="ECO:0000259" key="2">
    <source>
        <dbReference type="Pfam" id="PF13919"/>
    </source>
</evidence>
<comment type="caution">
    <text evidence="3">The sequence shown here is derived from an EMBL/GenBank/DDBJ whole genome shotgun (WGS) entry which is preliminary data.</text>
</comment>
<dbReference type="Proteomes" id="UP001390339">
    <property type="component" value="Unassembled WGS sequence"/>
</dbReference>
<evidence type="ECO:0000313" key="4">
    <source>
        <dbReference type="Proteomes" id="UP001390339"/>
    </source>
</evidence>
<feature type="compositionally biased region" description="Low complexity" evidence="1">
    <location>
        <begin position="377"/>
        <end position="387"/>
    </location>
</feature>
<proteinExistence type="predicted"/>
<keyword evidence="4" id="KW-1185">Reference proteome</keyword>
<feature type="compositionally biased region" description="Basic residues" evidence="1">
    <location>
        <begin position="367"/>
        <end position="376"/>
    </location>
</feature>
<feature type="region of interest" description="Disordered" evidence="1">
    <location>
        <begin position="298"/>
        <end position="387"/>
    </location>
</feature>
<accession>A0ABR2I1D9</accession>
<feature type="region of interest" description="Disordered" evidence="1">
    <location>
        <begin position="192"/>
        <end position="224"/>
    </location>
</feature>
<feature type="domain" description="ASX DEUBAD" evidence="2">
    <location>
        <begin position="72"/>
        <end position="194"/>
    </location>
</feature>
<feature type="compositionally biased region" description="Low complexity" evidence="1">
    <location>
        <begin position="58"/>
        <end position="67"/>
    </location>
</feature>
<feature type="compositionally biased region" description="Polar residues" evidence="1">
    <location>
        <begin position="305"/>
        <end position="317"/>
    </location>
</feature>
<name>A0ABR2I1D9_9PEZI</name>
<reference evidence="3 4" key="1">
    <citation type="journal article" date="2024" name="IMA Fungus">
        <title>Apiospora arundinis, a panoply of carbohydrate-active enzymes and secondary metabolites.</title>
        <authorList>
            <person name="Sorensen T."/>
            <person name="Petersen C."/>
            <person name="Muurmann A.T."/>
            <person name="Christiansen J.V."/>
            <person name="Brundto M.L."/>
            <person name="Overgaard C.K."/>
            <person name="Boysen A.T."/>
            <person name="Wollenberg R.D."/>
            <person name="Larsen T.O."/>
            <person name="Sorensen J.L."/>
            <person name="Nielsen K.L."/>
            <person name="Sondergaard T.E."/>
        </authorList>
    </citation>
    <scope>NUCLEOTIDE SEQUENCE [LARGE SCALE GENOMIC DNA]</scope>
    <source>
        <strain evidence="3 4">AAU 773</strain>
    </source>
</reference>
<feature type="region of interest" description="Disordered" evidence="1">
    <location>
        <begin position="1"/>
        <end position="21"/>
    </location>
</feature>
<feature type="compositionally biased region" description="Polar residues" evidence="1">
    <location>
        <begin position="215"/>
        <end position="224"/>
    </location>
</feature>
<evidence type="ECO:0000313" key="3">
    <source>
        <dbReference type="EMBL" id="KAK8856178.1"/>
    </source>
</evidence>
<feature type="compositionally biased region" description="Basic and acidic residues" evidence="1">
    <location>
        <begin position="199"/>
        <end position="209"/>
    </location>
</feature>
<sequence>MPVQYGGPEFFGQAPTPPPRGVAKVAATTKRVFRSLRNSVTKPINSCIMPSRPRRRAASAAAPAASPDNVEQISEQINDILDPKSAITNAENVHRAVANPYYWSKLSEEDRSRILNLWPDQKAVIYAGTPKAVLDFDVVKVNRDLRVNCRQYSADHAAGRHEPEWLAAAERAHVLRAEGVYEDMRRAHVERQFGVPMPGKDKGKAKMIQEEDESQQQQNGDDTTASIACSEHAVSAAKAMVIQYAGSASKIVIAQNADKDGHKAAKDQSDSMNPEDEVVVQPNVAEQDATKDASIQHETAVQHEPVSQQEPTAQQDVAVQEGVTAANTAVESEQTPSTDQVANAESDKGKKAEDVTPETSPMSRSGVLRRSKRHTSRSNPISRSSSG</sequence>
<dbReference type="InterPro" id="IPR028020">
    <property type="entry name" value="ASX_DEUBAD_dom"/>
</dbReference>